<accession>A0ABP7FVJ7</accession>
<dbReference type="PROSITE" id="PS51257">
    <property type="entry name" value="PROKAR_LIPOPROTEIN"/>
    <property type="match status" value="1"/>
</dbReference>
<evidence type="ECO:0000313" key="2">
    <source>
        <dbReference type="Proteomes" id="UP001501004"/>
    </source>
</evidence>
<organism evidence="1 2">
    <name type="scientific">Leifsonella bigeumensis</name>
    <dbReference type="NCBI Taxonomy" id="433643"/>
    <lineage>
        <taxon>Bacteria</taxon>
        <taxon>Bacillati</taxon>
        <taxon>Actinomycetota</taxon>
        <taxon>Actinomycetes</taxon>
        <taxon>Micrococcales</taxon>
        <taxon>Microbacteriaceae</taxon>
        <taxon>Leifsonella</taxon>
    </lineage>
</organism>
<evidence type="ECO:0008006" key="3">
    <source>
        <dbReference type="Google" id="ProtNLM"/>
    </source>
</evidence>
<keyword evidence="2" id="KW-1185">Reference proteome</keyword>
<comment type="caution">
    <text evidence="1">The sequence shown here is derived from an EMBL/GenBank/DDBJ whole genome shotgun (WGS) entry which is preliminary data.</text>
</comment>
<dbReference type="RefSeq" id="WP_344757492.1">
    <property type="nucleotide sequence ID" value="NZ_BAABAE010000004.1"/>
</dbReference>
<dbReference type="EMBL" id="BAABAE010000004">
    <property type="protein sequence ID" value="GAA3749474.1"/>
    <property type="molecule type" value="Genomic_DNA"/>
</dbReference>
<gene>
    <name evidence="1" type="ORF">GCM10022239_25990</name>
</gene>
<reference evidence="2" key="1">
    <citation type="journal article" date="2019" name="Int. J. Syst. Evol. Microbiol.">
        <title>The Global Catalogue of Microorganisms (GCM) 10K type strain sequencing project: providing services to taxonomists for standard genome sequencing and annotation.</title>
        <authorList>
            <consortium name="The Broad Institute Genomics Platform"/>
            <consortium name="The Broad Institute Genome Sequencing Center for Infectious Disease"/>
            <person name="Wu L."/>
            <person name="Ma J."/>
        </authorList>
    </citation>
    <scope>NUCLEOTIDE SEQUENCE [LARGE SCALE GENOMIC DNA]</scope>
    <source>
        <strain evidence="2">JCM 16949</strain>
    </source>
</reference>
<proteinExistence type="predicted"/>
<name>A0ABP7FVJ7_9MICO</name>
<sequence>MRHRRTTAAVASLAVIGAVAILTGCAQGAGLITQTSESGHVLLAQERAVGAYPDAGVEGTFVLVGDTCFGLTREGATFTTVFPPGTSIVEGTEQISIPGWGTLSLGDEFTGGGVYYTQDSASYSNQVPAECRTDELVAVNPFR</sequence>
<dbReference type="Proteomes" id="UP001501004">
    <property type="component" value="Unassembled WGS sequence"/>
</dbReference>
<evidence type="ECO:0000313" key="1">
    <source>
        <dbReference type="EMBL" id="GAA3749474.1"/>
    </source>
</evidence>
<protein>
    <recommendedName>
        <fullName evidence="3">Lipoprotein</fullName>
    </recommendedName>
</protein>